<dbReference type="EMBL" id="CP077062">
    <property type="protein sequence ID" value="QWZ06552.1"/>
    <property type="molecule type" value="Genomic_DNA"/>
</dbReference>
<accession>A0A975SVG7</accession>
<sequence>MGDVRPAGDGAVTATLTYTKTNGRTTTEQHLIQLEKSGDGYLIDGDGPA</sequence>
<evidence type="ECO:0000313" key="2">
    <source>
        <dbReference type="Proteomes" id="UP000683575"/>
    </source>
</evidence>
<organism evidence="1 2">
    <name type="scientific">Nocardioides panacis</name>
    <dbReference type="NCBI Taxonomy" id="2849501"/>
    <lineage>
        <taxon>Bacteria</taxon>
        <taxon>Bacillati</taxon>
        <taxon>Actinomycetota</taxon>
        <taxon>Actinomycetes</taxon>
        <taxon>Propionibacteriales</taxon>
        <taxon>Nocardioidaceae</taxon>
        <taxon>Nocardioides</taxon>
    </lineage>
</organism>
<protein>
    <submittedName>
        <fullName evidence="1">Uncharacterized protein</fullName>
    </submittedName>
</protein>
<name>A0A975SVG7_9ACTN</name>
<gene>
    <name evidence="1" type="ORF">KRR39_13310</name>
</gene>
<keyword evidence="2" id="KW-1185">Reference proteome</keyword>
<dbReference type="Proteomes" id="UP000683575">
    <property type="component" value="Chromosome"/>
</dbReference>
<proteinExistence type="predicted"/>
<dbReference type="AlphaFoldDB" id="A0A975SVG7"/>
<reference evidence="1" key="1">
    <citation type="submission" date="2021-06" db="EMBL/GenBank/DDBJ databases">
        <title>Complete genome sequence of Nocardioides sp. G188.</title>
        <authorList>
            <person name="Im W.-T."/>
        </authorList>
    </citation>
    <scope>NUCLEOTIDE SEQUENCE</scope>
    <source>
        <strain evidence="1">G188</strain>
    </source>
</reference>
<evidence type="ECO:0000313" key="1">
    <source>
        <dbReference type="EMBL" id="QWZ06552.1"/>
    </source>
</evidence>
<dbReference type="KEGG" id="nps:KRR39_13310"/>